<reference evidence="1 2" key="1">
    <citation type="submission" date="2020-09" db="EMBL/GenBank/DDBJ databases">
        <title>Pseudoxanthomonas sp. CAU 1598 isolated from sand of Yaerae Beach.</title>
        <authorList>
            <person name="Kim W."/>
        </authorList>
    </citation>
    <scope>NUCLEOTIDE SEQUENCE [LARGE SCALE GENOMIC DNA]</scope>
    <source>
        <strain evidence="1 2">CAU 1598</strain>
    </source>
</reference>
<keyword evidence="2" id="KW-1185">Reference proteome</keyword>
<dbReference type="Proteomes" id="UP000613768">
    <property type="component" value="Unassembled WGS sequence"/>
</dbReference>
<dbReference type="RefSeq" id="WP_192027490.1">
    <property type="nucleotide sequence ID" value="NZ_JACYTR010000001.1"/>
</dbReference>
<evidence type="ECO:0008006" key="3">
    <source>
        <dbReference type="Google" id="ProtNLM"/>
    </source>
</evidence>
<evidence type="ECO:0000313" key="1">
    <source>
        <dbReference type="EMBL" id="MBD8524138.1"/>
    </source>
</evidence>
<evidence type="ECO:0000313" key="2">
    <source>
        <dbReference type="Proteomes" id="UP000613768"/>
    </source>
</evidence>
<organism evidence="1 2">
    <name type="scientific">Pseudomarimonas arenosa</name>
    <dbReference type="NCBI Taxonomy" id="2774145"/>
    <lineage>
        <taxon>Bacteria</taxon>
        <taxon>Pseudomonadati</taxon>
        <taxon>Pseudomonadota</taxon>
        <taxon>Gammaproteobacteria</taxon>
        <taxon>Lysobacterales</taxon>
        <taxon>Lysobacteraceae</taxon>
        <taxon>Pseudomarimonas</taxon>
    </lineage>
</organism>
<name>A0AAW3ZDK8_9GAMM</name>
<accession>A0AAW3ZDK8</accession>
<gene>
    <name evidence="1" type="ORF">IFO71_00130</name>
</gene>
<comment type="caution">
    <text evidence="1">The sequence shown here is derived from an EMBL/GenBank/DDBJ whole genome shotgun (WGS) entry which is preliminary data.</text>
</comment>
<proteinExistence type="predicted"/>
<dbReference type="AlphaFoldDB" id="A0AAW3ZDK8"/>
<sequence length="63" mass="6840">MRKSNVVPIRSTRKPPTAKVVSEIPLCTLRKLEARAKANNVPVGEVVSGLVEQATVNWWAATA</sequence>
<protein>
    <recommendedName>
        <fullName evidence="3">CopG-like ribbon-helix-helix domain-containing protein</fullName>
    </recommendedName>
</protein>
<dbReference type="EMBL" id="JACYTR010000001">
    <property type="protein sequence ID" value="MBD8524138.1"/>
    <property type="molecule type" value="Genomic_DNA"/>
</dbReference>